<comment type="similarity">
    <text evidence="2">Belongs to the major facilitator superfamily. Sugar transporter (TC 2.A.1.1) family.</text>
</comment>
<evidence type="ECO:0000313" key="10">
    <source>
        <dbReference type="Proteomes" id="UP001156882"/>
    </source>
</evidence>
<dbReference type="Gene3D" id="1.20.1250.20">
    <property type="entry name" value="MFS general substrate transporter like domains"/>
    <property type="match status" value="1"/>
</dbReference>
<evidence type="ECO:0000313" key="9">
    <source>
        <dbReference type="EMBL" id="GLS22553.1"/>
    </source>
</evidence>
<evidence type="ECO:0000259" key="8">
    <source>
        <dbReference type="PROSITE" id="PS50850"/>
    </source>
</evidence>
<feature type="transmembrane region" description="Helical" evidence="7">
    <location>
        <begin position="249"/>
        <end position="268"/>
    </location>
</feature>
<keyword evidence="4 7" id="KW-0812">Transmembrane</keyword>
<dbReference type="PROSITE" id="PS00217">
    <property type="entry name" value="SUGAR_TRANSPORT_2"/>
    <property type="match status" value="1"/>
</dbReference>
<evidence type="ECO:0000256" key="2">
    <source>
        <dbReference type="ARBA" id="ARBA00010992"/>
    </source>
</evidence>
<keyword evidence="5 7" id="KW-1133">Transmembrane helix</keyword>
<protein>
    <submittedName>
        <fullName evidence="9">MFS transporter</fullName>
    </submittedName>
</protein>
<feature type="transmembrane region" description="Helical" evidence="7">
    <location>
        <begin position="126"/>
        <end position="148"/>
    </location>
</feature>
<feature type="transmembrane region" description="Helical" evidence="7">
    <location>
        <begin position="417"/>
        <end position="437"/>
    </location>
</feature>
<feature type="transmembrane region" description="Helical" evidence="7">
    <location>
        <begin position="185"/>
        <end position="202"/>
    </location>
</feature>
<keyword evidence="10" id="KW-1185">Reference proteome</keyword>
<dbReference type="InterPro" id="IPR005828">
    <property type="entry name" value="MFS_sugar_transport-like"/>
</dbReference>
<feature type="transmembrane region" description="Helical" evidence="7">
    <location>
        <begin position="155"/>
        <end position="173"/>
    </location>
</feature>
<accession>A0ABQ6CRZ2</accession>
<feature type="transmembrane region" description="Helical" evidence="7">
    <location>
        <begin position="457"/>
        <end position="478"/>
    </location>
</feature>
<gene>
    <name evidence="9" type="ORF">GCM10007874_55710</name>
</gene>
<sequence>MPVHPDTRSQQHNPCVLAPIPFFCWKDSTARSRRAQETSRPMPQATISAPRAVSTPFDNALAAGAIAARLDRLPQTYTVWKLIVLLSLGFFFELYDLLYTGNIAPGLVKAGILTPTTPGLFGNNGVASFVAALFAGLFIGTIACGFLADRFGRRSVFTVSLLWYTAANIVMAFQDTALGLNLWRFISGLGLGVEMIVIGTYLSELVPRHVRGRAFACCQAVGFTAVPVAAFLAYFLVPSAPFGLDGWRWVVLIGASSAIFIWWIRLGLPESPRWLAQQGRLREADAIMSDLELRVTAEHGAPLPEPAAPELVQQQNRWTQMWEPPLLDRTIMMIIFNICQTVSFYGFLNWVPTLLIKQGITTTSSLFYTAIIALASPVGPLLGFLFADRYERKSVLVVIAFVIIVAGLAFSQVTAPAAIIVLGACLTIANNIMSYTFHAYQQELFPTGIRARAAGFVYSWSRFSAIFTSFIIAFVLQYSGVTGVFVFIAAAMLVVALAIGLMGPKTRNLALEAISR</sequence>
<dbReference type="PANTHER" id="PTHR23511:SF34">
    <property type="entry name" value="SYNAPTIC VESICLE GLYCOPROTEIN 2"/>
    <property type="match status" value="1"/>
</dbReference>
<evidence type="ECO:0000256" key="3">
    <source>
        <dbReference type="ARBA" id="ARBA00022448"/>
    </source>
</evidence>
<dbReference type="PROSITE" id="PS50850">
    <property type="entry name" value="MFS"/>
    <property type="match status" value="1"/>
</dbReference>
<dbReference type="SUPFAM" id="SSF103473">
    <property type="entry name" value="MFS general substrate transporter"/>
    <property type="match status" value="1"/>
</dbReference>
<organism evidence="9 10">
    <name type="scientific">Labrys miyagiensis</name>
    <dbReference type="NCBI Taxonomy" id="346912"/>
    <lineage>
        <taxon>Bacteria</taxon>
        <taxon>Pseudomonadati</taxon>
        <taxon>Pseudomonadota</taxon>
        <taxon>Alphaproteobacteria</taxon>
        <taxon>Hyphomicrobiales</taxon>
        <taxon>Xanthobacteraceae</taxon>
        <taxon>Labrys</taxon>
    </lineage>
</organism>
<name>A0ABQ6CRZ2_9HYPH</name>
<proteinExistence type="inferred from homology"/>
<dbReference type="PANTHER" id="PTHR23511">
    <property type="entry name" value="SYNAPTIC VESICLE GLYCOPROTEIN 2"/>
    <property type="match status" value="1"/>
</dbReference>
<evidence type="ECO:0000256" key="7">
    <source>
        <dbReference type="SAM" id="Phobius"/>
    </source>
</evidence>
<dbReference type="EMBL" id="BSPC01000063">
    <property type="protein sequence ID" value="GLS22553.1"/>
    <property type="molecule type" value="Genomic_DNA"/>
</dbReference>
<reference evidence="10" key="1">
    <citation type="journal article" date="2019" name="Int. J. Syst. Evol. Microbiol.">
        <title>The Global Catalogue of Microorganisms (GCM) 10K type strain sequencing project: providing services to taxonomists for standard genome sequencing and annotation.</title>
        <authorList>
            <consortium name="The Broad Institute Genomics Platform"/>
            <consortium name="The Broad Institute Genome Sequencing Center for Infectious Disease"/>
            <person name="Wu L."/>
            <person name="Ma J."/>
        </authorList>
    </citation>
    <scope>NUCLEOTIDE SEQUENCE [LARGE SCALE GENOMIC DNA]</scope>
    <source>
        <strain evidence="10">NBRC 101365</strain>
    </source>
</reference>
<dbReference type="InterPro" id="IPR036259">
    <property type="entry name" value="MFS_trans_sf"/>
</dbReference>
<evidence type="ECO:0000256" key="6">
    <source>
        <dbReference type="ARBA" id="ARBA00023136"/>
    </source>
</evidence>
<feature type="domain" description="Major facilitator superfamily (MFS) profile" evidence="8">
    <location>
        <begin position="82"/>
        <end position="507"/>
    </location>
</feature>
<evidence type="ECO:0000256" key="1">
    <source>
        <dbReference type="ARBA" id="ARBA00004141"/>
    </source>
</evidence>
<dbReference type="InterPro" id="IPR020846">
    <property type="entry name" value="MFS_dom"/>
</dbReference>
<dbReference type="InterPro" id="IPR005829">
    <property type="entry name" value="Sugar_transporter_CS"/>
</dbReference>
<keyword evidence="6 7" id="KW-0472">Membrane</keyword>
<dbReference type="Pfam" id="PF00083">
    <property type="entry name" value="Sugar_tr"/>
    <property type="match status" value="1"/>
</dbReference>
<feature type="transmembrane region" description="Helical" evidence="7">
    <location>
        <begin position="484"/>
        <end position="502"/>
    </location>
</feature>
<feature type="transmembrane region" description="Helical" evidence="7">
    <location>
        <begin position="214"/>
        <end position="237"/>
    </location>
</feature>
<dbReference type="Proteomes" id="UP001156882">
    <property type="component" value="Unassembled WGS sequence"/>
</dbReference>
<dbReference type="CDD" id="cd17316">
    <property type="entry name" value="MFS_SV2_like"/>
    <property type="match status" value="1"/>
</dbReference>
<evidence type="ECO:0000256" key="4">
    <source>
        <dbReference type="ARBA" id="ARBA00022692"/>
    </source>
</evidence>
<comment type="subcellular location">
    <subcellularLocation>
        <location evidence="1">Membrane</location>
        <topology evidence="1">Multi-pass membrane protein</topology>
    </subcellularLocation>
</comment>
<feature type="transmembrane region" description="Helical" evidence="7">
    <location>
        <begin position="326"/>
        <end position="347"/>
    </location>
</feature>
<keyword evidence="3" id="KW-0813">Transport</keyword>
<evidence type="ECO:0000256" key="5">
    <source>
        <dbReference type="ARBA" id="ARBA00022989"/>
    </source>
</evidence>
<comment type="caution">
    <text evidence="9">The sequence shown here is derived from an EMBL/GenBank/DDBJ whole genome shotgun (WGS) entry which is preliminary data.</text>
</comment>
<feature type="transmembrane region" description="Helical" evidence="7">
    <location>
        <begin position="79"/>
        <end position="98"/>
    </location>
</feature>
<feature type="transmembrane region" description="Helical" evidence="7">
    <location>
        <begin position="367"/>
        <end position="387"/>
    </location>
</feature>
<feature type="transmembrane region" description="Helical" evidence="7">
    <location>
        <begin position="394"/>
        <end position="411"/>
    </location>
</feature>